<dbReference type="Proteomes" id="UP000254720">
    <property type="component" value="Unassembled WGS sequence"/>
</dbReference>
<proteinExistence type="predicted"/>
<dbReference type="GO" id="GO:0008081">
    <property type="term" value="F:phosphoric diester hydrolase activity"/>
    <property type="evidence" value="ECO:0007669"/>
    <property type="project" value="InterPro"/>
</dbReference>
<sequence>MTTSLEFYPPVIAHRGASAYAPENTLAAFIKAAQLGIKWVEFDVMQAASGEPIIFHDDLLDRTTDGKGEVSHYSYTYLQTLDAGRWFDSRFSGERIPTLLQTIKFLQEAKLSANVEIKAQSGHEEKLVIRVLDELAPYLHAAQPAILFSSFSLDALHFLRQHSPHCLMGLLLHEWEPDWQYVCTSLQCISVHVNHEIMTREAAQKIKSMDKILLCYTVNDPARAAELYSWGVDAVFSDIPDRIVDGNWNIPK</sequence>
<evidence type="ECO:0000313" key="2">
    <source>
        <dbReference type="EMBL" id="RDI48827.1"/>
    </source>
</evidence>
<dbReference type="SUPFAM" id="SSF51695">
    <property type="entry name" value="PLC-like phosphodiesterases"/>
    <property type="match status" value="1"/>
</dbReference>
<organism evidence="2 3">
    <name type="scientific">Aquicella lusitana</name>
    <dbReference type="NCBI Taxonomy" id="254246"/>
    <lineage>
        <taxon>Bacteria</taxon>
        <taxon>Pseudomonadati</taxon>
        <taxon>Pseudomonadota</taxon>
        <taxon>Gammaproteobacteria</taxon>
        <taxon>Legionellales</taxon>
        <taxon>Coxiellaceae</taxon>
        <taxon>Aquicella</taxon>
    </lineage>
</organism>
<dbReference type="PANTHER" id="PTHR46211">
    <property type="entry name" value="GLYCEROPHOSPHORYL DIESTER PHOSPHODIESTERASE"/>
    <property type="match status" value="1"/>
</dbReference>
<dbReference type="InterPro" id="IPR030395">
    <property type="entry name" value="GP_PDE_dom"/>
</dbReference>
<gene>
    <name evidence="2" type="ORF">C8D86_101106</name>
</gene>
<dbReference type="PROSITE" id="PS51704">
    <property type="entry name" value="GP_PDE"/>
    <property type="match status" value="1"/>
</dbReference>
<dbReference type="Pfam" id="PF03009">
    <property type="entry name" value="GDPD"/>
    <property type="match status" value="1"/>
</dbReference>
<feature type="domain" description="GP-PDE" evidence="1">
    <location>
        <begin position="9"/>
        <end position="247"/>
    </location>
</feature>
<dbReference type="CDD" id="cd08562">
    <property type="entry name" value="GDPD_EcUgpQ_like"/>
    <property type="match status" value="1"/>
</dbReference>
<dbReference type="InterPro" id="IPR017946">
    <property type="entry name" value="PLC-like_Pdiesterase_TIM-brl"/>
</dbReference>
<reference evidence="2 3" key="1">
    <citation type="submission" date="2018-07" db="EMBL/GenBank/DDBJ databases">
        <title>Genomic Encyclopedia of Type Strains, Phase IV (KMG-IV): sequencing the most valuable type-strain genomes for metagenomic binning, comparative biology and taxonomic classification.</title>
        <authorList>
            <person name="Goeker M."/>
        </authorList>
    </citation>
    <scope>NUCLEOTIDE SEQUENCE [LARGE SCALE GENOMIC DNA]</scope>
    <source>
        <strain evidence="2 3">DSM 16500</strain>
    </source>
</reference>
<evidence type="ECO:0000313" key="3">
    <source>
        <dbReference type="Proteomes" id="UP000254720"/>
    </source>
</evidence>
<dbReference type="PANTHER" id="PTHR46211:SF1">
    <property type="entry name" value="GLYCEROPHOSPHODIESTER PHOSPHODIESTERASE, CYTOPLASMIC"/>
    <property type="match status" value="1"/>
</dbReference>
<dbReference type="GO" id="GO:0006629">
    <property type="term" value="P:lipid metabolic process"/>
    <property type="evidence" value="ECO:0007669"/>
    <property type="project" value="InterPro"/>
</dbReference>
<dbReference type="RefSeq" id="WP_170131720.1">
    <property type="nucleotide sequence ID" value="NZ_LR699114.1"/>
</dbReference>
<dbReference type="EMBL" id="QQAX01000001">
    <property type="protein sequence ID" value="RDI48827.1"/>
    <property type="molecule type" value="Genomic_DNA"/>
</dbReference>
<name>A0A370GZT9_9COXI</name>
<protein>
    <submittedName>
        <fullName evidence="2">Glycerophosphoryl diester phosphodiesterase</fullName>
    </submittedName>
</protein>
<evidence type="ECO:0000259" key="1">
    <source>
        <dbReference type="PROSITE" id="PS51704"/>
    </source>
</evidence>
<keyword evidence="3" id="KW-1185">Reference proteome</keyword>
<accession>A0A370GZT9</accession>
<dbReference type="AlphaFoldDB" id="A0A370GZT9"/>
<dbReference type="Gene3D" id="3.20.20.190">
    <property type="entry name" value="Phosphatidylinositol (PI) phosphodiesterase"/>
    <property type="match status" value="1"/>
</dbReference>
<comment type="caution">
    <text evidence="2">The sequence shown here is derived from an EMBL/GenBank/DDBJ whole genome shotgun (WGS) entry which is preliminary data.</text>
</comment>